<dbReference type="EMBL" id="MHJL01000022">
    <property type="protein sequence ID" value="OGY67450.1"/>
    <property type="molecule type" value="Genomic_DNA"/>
</dbReference>
<organism evidence="8 9">
    <name type="scientific">Candidatus Harrisonbacteria bacterium RIFCSPLOWO2_02_FULL_41_13b</name>
    <dbReference type="NCBI Taxonomy" id="1798409"/>
    <lineage>
        <taxon>Bacteria</taxon>
        <taxon>Candidatus Harrisoniibacteriota</taxon>
    </lineage>
</organism>
<evidence type="ECO:0000256" key="3">
    <source>
        <dbReference type="ARBA" id="ARBA00023235"/>
    </source>
</evidence>
<feature type="active site" description="Proton acceptor; specific for D-alanine" evidence="4">
    <location>
        <position position="38"/>
    </location>
</feature>
<dbReference type="InterPro" id="IPR020622">
    <property type="entry name" value="Ala_racemase_pyridoxalP-BS"/>
</dbReference>
<dbReference type="CDD" id="cd00430">
    <property type="entry name" value="PLPDE_III_AR"/>
    <property type="match status" value="1"/>
</dbReference>
<evidence type="ECO:0000256" key="2">
    <source>
        <dbReference type="ARBA" id="ARBA00022898"/>
    </source>
</evidence>
<dbReference type="HAMAP" id="MF_01201">
    <property type="entry name" value="Ala_racemase"/>
    <property type="match status" value="1"/>
</dbReference>
<dbReference type="NCBIfam" id="TIGR00492">
    <property type="entry name" value="alr"/>
    <property type="match status" value="1"/>
</dbReference>
<accession>A0A1G1ZUM6</accession>
<dbReference type="SMART" id="SM01005">
    <property type="entry name" value="Ala_racemase_C"/>
    <property type="match status" value="1"/>
</dbReference>
<evidence type="ECO:0000259" key="7">
    <source>
        <dbReference type="SMART" id="SM01005"/>
    </source>
</evidence>
<feature type="binding site" evidence="4 6">
    <location>
        <position position="324"/>
    </location>
    <ligand>
        <name>substrate</name>
    </ligand>
</feature>
<keyword evidence="2 4" id="KW-0663">Pyridoxal phosphate</keyword>
<gene>
    <name evidence="8" type="ORF">A3I24_03130</name>
</gene>
<comment type="function">
    <text evidence="4">Catalyzes the interconversion of L-alanine and D-alanine. May also act on other amino acids.</text>
</comment>
<dbReference type="GO" id="GO:0005829">
    <property type="term" value="C:cytosol"/>
    <property type="evidence" value="ECO:0007669"/>
    <property type="project" value="TreeGrafter"/>
</dbReference>
<feature type="active site" description="Proton acceptor; specific for L-alanine" evidence="4">
    <location>
        <position position="265"/>
    </location>
</feature>
<evidence type="ECO:0000256" key="6">
    <source>
        <dbReference type="PIRSR" id="PIRSR600821-52"/>
    </source>
</evidence>
<evidence type="ECO:0000256" key="1">
    <source>
        <dbReference type="ARBA" id="ARBA00001933"/>
    </source>
</evidence>
<dbReference type="SUPFAM" id="SSF51419">
    <property type="entry name" value="PLP-binding barrel"/>
    <property type="match status" value="1"/>
</dbReference>
<dbReference type="Pfam" id="PF01168">
    <property type="entry name" value="Ala_racemase_N"/>
    <property type="match status" value="1"/>
</dbReference>
<dbReference type="UniPathway" id="UPA00042">
    <property type="reaction ID" value="UER00497"/>
</dbReference>
<evidence type="ECO:0000256" key="5">
    <source>
        <dbReference type="PIRSR" id="PIRSR600821-50"/>
    </source>
</evidence>
<dbReference type="InterPro" id="IPR029066">
    <property type="entry name" value="PLP-binding_barrel"/>
</dbReference>
<dbReference type="Pfam" id="PF00842">
    <property type="entry name" value="Ala_racemase_C"/>
    <property type="match status" value="1"/>
</dbReference>
<comment type="catalytic activity">
    <reaction evidence="4">
        <text>L-alanine = D-alanine</text>
        <dbReference type="Rhea" id="RHEA:20249"/>
        <dbReference type="ChEBI" id="CHEBI:57416"/>
        <dbReference type="ChEBI" id="CHEBI:57972"/>
        <dbReference type="EC" id="5.1.1.1"/>
    </reaction>
</comment>
<proteinExistence type="inferred from homology"/>
<dbReference type="Gene3D" id="2.40.37.10">
    <property type="entry name" value="Lyase, Ornithine Decarboxylase, Chain A, domain 1"/>
    <property type="match status" value="1"/>
</dbReference>
<dbReference type="InterPro" id="IPR001608">
    <property type="entry name" value="Ala_racemase_N"/>
</dbReference>
<name>A0A1G1ZUM6_9BACT</name>
<dbReference type="GO" id="GO:0030170">
    <property type="term" value="F:pyridoxal phosphate binding"/>
    <property type="evidence" value="ECO:0007669"/>
    <property type="project" value="UniProtKB-UniRule"/>
</dbReference>
<sequence length="383" mass="42335">MKSENLKTWVEVSKDALKYNVETIRRLAQGKTVMGVVKSNAYGHGLVETAKLFLKYGVDWLGVDNIDEAVLLRKAKVNFPILVLGYTPVTLFSLAAKYKIKLTLYGDEIFKQASKFKKSIDFHLKVDTGMSRQGVLVSDLPIFLSNLKKFPEVKLEGVFTHFANADNLSDPSYPRQQLSNFYQALQMIKGSGLTPKIVHAAATTGLFALPEASFDMVRIGVAFYGLWPSQEFKNHFSSFNLKPVLSWKTRITQIKKITKGTPVGYGITEKVKKDSVIALLPIGYYDGYFRALSSVGEVLISGPRYAGGFGEASKRCKILGRISMNLSVVDVSAVNGAKVGDEVVLIGQMDGEQITAEEIAKKLGTISYEVVSRINPLLPRVYI</sequence>
<evidence type="ECO:0000313" key="9">
    <source>
        <dbReference type="Proteomes" id="UP000177690"/>
    </source>
</evidence>
<dbReference type="GO" id="GO:0008784">
    <property type="term" value="F:alanine racemase activity"/>
    <property type="evidence" value="ECO:0007669"/>
    <property type="project" value="UniProtKB-UniRule"/>
</dbReference>
<dbReference type="PRINTS" id="PR00992">
    <property type="entry name" value="ALARACEMASE"/>
</dbReference>
<evidence type="ECO:0000256" key="4">
    <source>
        <dbReference type="HAMAP-Rule" id="MF_01201"/>
    </source>
</evidence>
<evidence type="ECO:0000313" key="8">
    <source>
        <dbReference type="EMBL" id="OGY67450.1"/>
    </source>
</evidence>
<dbReference type="Proteomes" id="UP000177690">
    <property type="component" value="Unassembled WGS sequence"/>
</dbReference>
<reference evidence="8 9" key="1">
    <citation type="journal article" date="2016" name="Nat. Commun.">
        <title>Thousands of microbial genomes shed light on interconnected biogeochemical processes in an aquifer system.</title>
        <authorList>
            <person name="Anantharaman K."/>
            <person name="Brown C.T."/>
            <person name="Hug L.A."/>
            <person name="Sharon I."/>
            <person name="Castelle C.J."/>
            <person name="Probst A.J."/>
            <person name="Thomas B.C."/>
            <person name="Singh A."/>
            <person name="Wilkins M.J."/>
            <person name="Karaoz U."/>
            <person name="Brodie E.L."/>
            <person name="Williams K.H."/>
            <person name="Hubbard S.S."/>
            <person name="Banfield J.F."/>
        </authorList>
    </citation>
    <scope>NUCLEOTIDE SEQUENCE [LARGE SCALE GENOMIC DNA]</scope>
</reference>
<dbReference type="GO" id="GO:0030632">
    <property type="term" value="P:D-alanine biosynthetic process"/>
    <property type="evidence" value="ECO:0007669"/>
    <property type="project" value="UniProtKB-UniRule"/>
</dbReference>
<comment type="pathway">
    <text evidence="4">Amino-acid biosynthesis; D-alanine biosynthesis; D-alanine from L-alanine: step 1/1.</text>
</comment>
<dbReference type="STRING" id="1798409.A3I24_03130"/>
<feature type="binding site" evidence="4 6">
    <location>
        <position position="132"/>
    </location>
    <ligand>
        <name>substrate</name>
    </ligand>
</feature>
<feature type="modified residue" description="N6-(pyridoxal phosphate)lysine" evidence="4 5">
    <location>
        <position position="38"/>
    </location>
</feature>
<feature type="domain" description="Alanine racemase C-terminal" evidence="7">
    <location>
        <begin position="244"/>
        <end position="383"/>
    </location>
</feature>
<dbReference type="FunFam" id="3.20.20.10:FF:000002">
    <property type="entry name" value="Alanine racemase"/>
    <property type="match status" value="1"/>
</dbReference>
<protein>
    <recommendedName>
        <fullName evidence="4">Alanine racemase</fullName>
        <ecNumber evidence="4">5.1.1.1</ecNumber>
    </recommendedName>
</protein>
<dbReference type="SUPFAM" id="SSF50621">
    <property type="entry name" value="Alanine racemase C-terminal domain-like"/>
    <property type="match status" value="1"/>
</dbReference>
<dbReference type="InterPro" id="IPR000821">
    <property type="entry name" value="Ala_racemase"/>
</dbReference>
<dbReference type="PROSITE" id="PS00395">
    <property type="entry name" value="ALANINE_RACEMASE"/>
    <property type="match status" value="1"/>
</dbReference>
<dbReference type="PANTHER" id="PTHR30511">
    <property type="entry name" value="ALANINE RACEMASE"/>
    <property type="match status" value="1"/>
</dbReference>
<dbReference type="Gene3D" id="3.20.20.10">
    <property type="entry name" value="Alanine racemase"/>
    <property type="match status" value="1"/>
</dbReference>
<keyword evidence="3 4" id="KW-0413">Isomerase</keyword>
<comment type="similarity">
    <text evidence="4">Belongs to the alanine racemase family.</text>
</comment>
<comment type="cofactor">
    <cofactor evidence="1 4 5">
        <name>pyridoxal 5'-phosphate</name>
        <dbReference type="ChEBI" id="CHEBI:597326"/>
    </cofactor>
</comment>
<dbReference type="PANTHER" id="PTHR30511:SF0">
    <property type="entry name" value="ALANINE RACEMASE, CATABOLIC-RELATED"/>
    <property type="match status" value="1"/>
</dbReference>
<dbReference type="InterPro" id="IPR011079">
    <property type="entry name" value="Ala_racemase_C"/>
</dbReference>
<dbReference type="InterPro" id="IPR009006">
    <property type="entry name" value="Ala_racemase/Decarboxylase_C"/>
</dbReference>
<dbReference type="EC" id="5.1.1.1" evidence="4"/>
<comment type="caution">
    <text evidence="8">The sequence shown here is derived from an EMBL/GenBank/DDBJ whole genome shotgun (WGS) entry which is preliminary data.</text>
</comment>
<dbReference type="AlphaFoldDB" id="A0A1G1ZUM6"/>